<comment type="cofactor">
    <cofactor evidence="6">
        <name>Mg(2+)</name>
        <dbReference type="ChEBI" id="CHEBI:18420"/>
    </cofactor>
</comment>
<evidence type="ECO:0000256" key="4">
    <source>
        <dbReference type="ARBA" id="ARBA00022801"/>
    </source>
</evidence>
<gene>
    <name evidence="6" type="primary">vapC</name>
    <name evidence="8" type="ORF">ACFPT7_09315</name>
</gene>
<evidence type="ECO:0000256" key="6">
    <source>
        <dbReference type="HAMAP-Rule" id="MF_00265"/>
    </source>
</evidence>
<keyword evidence="9" id="KW-1185">Reference proteome</keyword>
<evidence type="ECO:0000313" key="9">
    <source>
        <dbReference type="Proteomes" id="UP001596091"/>
    </source>
</evidence>
<dbReference type="InterPro" id="IPR029060">
    <property type="entry name" value="PIN-like_dom_sf"/>
</dbReference>
<feature type="binding site" evidence="6">
    <location>
        <position position="6"/>
    </location>
    <ligand>
        <name>Mg(2+)</name>
        <dbReference type="ChEBI" id="CHEBI:18420"/>
    </ligand>
</feature>
<evidence type="ECO:0000256" key="2">
    <source>
        <dbReference type="ARBA" id="ARBA00022722"/>
    </source>
</evidence>
<evidence type="ECO:0000256" key="1">
    <source>
        <dbReference type="ARBA" id="ARBA00022649"/>
    </source>
</evidence>
<protein>
    <recommendedName>
        <fullName evidence="6">Ribonuclease VapC</fullName>
        <shortName evidence="6">RNase VapC</shortName>
        <ecNumber evidence="6">3.1.-.-</ecNumber>
    </recommendedName>
    <alternativeName>
        <fullName evidence="6">Toxin VapC</fullName>
    </alternativeName>
</protein>
<dbReference type="PANTHER" id="PTHR35901">
    <property type="entry name" value="RIBONUCLEASE VAPC3"/>
    <property type="match status" value="1"/>
</dbReference>
<dbReference type="InterPro" id="IPR002716">
    <property type="entry name" value="PIN_dom"/>
</dbReference>
<feature type="domain" description="PIN" evidence="7">
    <location>
        <begin position="4"/>
        <end position="130"/>
    </location>
</feature>
<feature type="binding site" evidence="6">
    <location>
        <position position="105"/>
    </location>
    <ligand>
        <name>Mg(2+)</name>
        <dbReference type="ChEBI" id="CHEBI:18420"/>
    </ligand>
</feature>
<dbReference type="InterPro" id="IPR051619">
    <property type="entry name" value="TypeII_TA_RNase_PINc/VapC"/>
</dbReference>
<dbReference type="HAMAP" id="MF_00265">
    <property type="entry name" value="VapC_Nob1"/>
    <property type="match status" value="1"/>
</dbReference>
<keyword evidence="6" id="KW-0800">Toxin</keyword>
<comment type="function">
    <text evidence="6">Toxic component of a toxin-antitoxin (TA) system. An RNase.</text>
</comment>
<proteinExistence type="inferred from homology"/>
<evidence type="ECO:0000259" key="7">
    <source>
        <dbReference type="Pfam" id="PF01850"/>
    </source>
</evidence>
<dbReference type="EMBL" id="JBHSPH010000002">
    <property type="protein sequence ID" value="MFC5862486.1"/>
    <property type="molecule type" value="Genomic_DNA"/>
</dbReference>
<dbReference type="RefSeq" id="WP_263335832.1">
    <property type="nucleotide sequence ID" value="NZ_JAGSYH010000003.1"/>
</dbReference>
<organism evidence="8 9">
    <name type="scientific">Acidicapsa dinghuensis</name>
    <dbReference type="NCBI Taxonomy" id="2218256"/>
    <lineage>
        <taxon>Bacteria</taxon>
        <taxon>Pseudomonadati</taxon>
        <taxon>Acidobacteriota</taxon>
        <taxon>Terriglobia</taxon>
        <taxon>Terriglobales</taxon>
        <taxon>Acidobacteriaceae</taxon>
        <taxon>Acidicapsa</taxon>
    </lineage>
</organism>
<evidence type="ECO:0000313" key="8">
    <source>
        <dbReference type="EMBL" id="MFC5862486.1"/>
    </source>
</evidence>
<accession>A0ABW1EF50</accession>
<dbReference type="InterPro" id="IPR044153">
    <property type="entry name" value="PIN_Pae0151-like"/>
</dbReference>
<comment type="similarity">
    <text evidence="6">Belongs to the PINc/VapC protein family.</text>
</comment>
<dbReference type="InterPro" id="IPR022907">
    <property type="entry name" value="VapC_family"/>
</dbReference>
<keyword evidence="4 6" id="KW-0378">Hydrolase</keyword>
<dbReference type="EC" id="3.1.-.-" evidence="6"/>
<comment type="caution">
    <text evidence="8">The sequence shown here is derived from an EMBL/GenBank/DDBJ whole genome shotgun (WGS) entry which is preliminary data.</text>
</comment>
<dbReference type="SUPFAM" id="SSF88723">
    <property type="entry name" value="PIN domain-like"/>
    <property type="match status" value="1"/>
</dbReference>
<keyword evidence="3 6" id="KW-0479">Metal-binding</keyword>
<dbReference type="PANTHER" id="PTHR35901:SF1">
    <property type="entry name" value="EXONUCLEASE VAPC9"/>
    <property type="match status" value="1"/>
</dbReference>
<dbReference type="Proteomes" id="UP001596091">
    <property type="component" value="Unassembled WGS sequence"/>
</dbReference>
<evidence type="ECO:0000256" key="3">
    <source>
        <dbReference type="ARBA" id="ARBA00022723"/>
    </source>
</evidence>
<dbReference type="Pfam" id="PF01850">
    <property type="entry name" value="PIN"/>
    <property type="match status" value="1"/>
</dbReference>
<keyword evidence="1 6" id="KW-1277">Toxin-antitoxin system</keyword>
<reference evidence="9" key="1">
    <citation type="journal article" date="2019" name="Int. J. Syst. Evol. Microbiol.">
        <title>The Global Catalogue of Microorganisms (GCM) 10K type strain sequencing project: providing services to taxonomists for standard genome sequencing and annotation.</title>
        <authorList>
            <consortium name="The Broad Institute Genomics Platform"/>
            <consortium name="The Broad Institute Genome Sequencing Center for Infectious Disease"/>
            <person name="Wu L."/>
            <person name="Ma J."/>
        </authorList>
    </citation>
    <scope>NUCLEOTIDE SEQUENCE [LARGE SCALE GENOMIC DNA]</scope>
    <source>
        <strain evidence="9">JCM 4087</strain>
    </source>
</reference>
<evidence type="ECO:0000256" key="5">
    <source>
        <dbReference type="ARBA" id="ARBA00022842"/>
    </source>
</evidence>
<name>A0ABW1EF50_9BACT</name>
<keyword evidence="2 6" id="KW-0540">Nuclease</keyword>
<dbReference type="Gene3D" id="3.40.50.1010">
    <property type="entry name" value="5'-nuclease"/>
    <property type="match status" value="1"/>
</dbReference>
<dbReference type="CDD" id="cd09873">
    <property type="entry name" value="PIN_Pae0151-like"/>
    <property type="match status" value="1"/>
</dbReference>
<keyword evidence="5 6" id="KW-0460">Magnesium</keyword>
<sequence>MRLILDASVVASWLLRRTEATEAGIALDALEWVQKHGARVPAIFYPEFTNALLTAERQGLSTLVSSTRFLADVATLDINLDSADPEAIAKKALELGRTFHLTTYDATYLELALRTSSQLATFDQKLASAARSAGVAIFGDPAP</sequence>